<dbReference type="PANTHER" id="PTHR33397">
    <property type="entry name" value="UPF0331 PROTEIN YUTE"/>
    <property type="match status" value="1"/>
</dbReference>
<dbReference type="PANTHER" id="PTHR33397:SF5">
    <property type="entry name" value="RNASE YUTE-RELATED"/>
    <property type="match status" value="1"/>
</dbReference>
<keyword evidence="2" id="KW-0540">Nuclease</keyword>
<accession>A0A9E2BIG1</accession>
<reference evidence="5 6" key="1">
    <citation type="journal article" date="2021" name="bioRxiv">
        <title>Unique metabolic strategies in Hadean analogues reveal hints for primordial physiology.</title>
        <authorList>
            <person name="Nobu M.K."/>
            <person name="Nakai R."/>
            <person name="Tamazawa S."/>
            <person name="Mori H."/>
            <person name="Toyoda A."/>
            <person name="Ijiri A."/>
            <person name="Suzuki S."/>
            <person name="Kurokawa K."/>
            <person name="Kamagata Y."/>
            <person name="Tamaki H."/>
        </authorList>
    </citation>
    <scope>NUCLEOTIDE SEQUENCE [LARGE SCALE GENOMIC DNA]</scope>
    <source>
        <strain evidence="5">BS525</strain>
    </source>
</reference>
<dbReference type="SUPFAM" id="SSF81593">
    <property type="entry name" value="Nucleotidyltransferase substrate binding subunit/domain"/>
    <property type="match status" value="1"/>
</dbReference>
<dbReference type="AlphaFoldDB" id="A0A9E2BIG1"/>
<evidence type="ECO:0000256" key="1">
    <source>
        <dbReference type="ARBA" id="ARBA00022649"/>
    </source>
</evidence>
<evidence type="ECO:0000313" key="5">
    <source>
        <dbReference type="EMBL" id="MBT9145684.1"/>
    </source>
</evidence>
<evidence type="ECO:0000256" key="2">
    <source>
        <dbReference type="ARBA" id="ARBA00022722"/>
    </source>
</evidence>
<organism evidence="5 6">
    <name type="scientific">Psychracetigena formicireducens</name>
    <dbReference type="NCBI Taxonomy" id="2986056"/>
    <lineage>
        <taxon>Bacteria</taxon>
        <taxon>Bacillati</taxon>
        <taxon>Candidatus Lithacetigenota</taxon>
        <taxon>Candidatus Psychracetigena</taxon>
    </lineage>
</organism>
<keyword evidence="1" id="KW-1277">Toxin-antitoxin system</keyword>
<gene>
    <name evidence="5" type="ORF">DDT42_01559</name>
</gene>
<name>A0A9E2BIG1_PSYF1</name>
<dbReference type="GO" id="GO:0016787">
    <property type="term" value="F:hydrolase activity"/>
    <property type="evidence" value="ECO:0007669"/>
    <property type="project" value="UniProtKB-KW"/>
</dbReference>
<evidence type="ECO:0000256" key="3">
    <source>
        <dbReference type="ARBA" id="ARBA00022801"/>
    </source>
</evidence>
<proteinExistence type="inferred from homology"/>
<dbReference type="EMBL" id="QLTW01000144">
    <property type="protein sequence ID" value="MBT9145684.1"/>
    <property type="molecule type" value="Genomic_DNA"/>
</dbReference>
<dbReference type="Proteomes" id="UP000811545">
    <property type="component" value="Unassembled WGS sequence"/>
</dbReference>
<dbReference type="GO" id="GO:0110001">
    <property type="term" value="C:toxin-antitoxin complex"/>
    <property type="evidence" value="ECO:0007669"/>
    <property type="project" value="InterPro"/>
</dbReference>
<dbReference type="Pfam" id="PF01934">
    <property type="entry name" value="HepT-like"/>
    <property type="match status" value="1"/>
</dbReference>
<evidence type="ECO:0000313" key="6">
    <source>
        <dbReference type="Proteomes" id="UP000811545"/>
    </source>
</evidence>
<dbReference type="NCBIfam" id="NF047751">
    <property type="entry name" value="HepT_toxin"/>
    <property type="match status" value="1"/>
</dbReference>
<comment type="caution">
    <text evidence="5">The sequence shown here is derived from an EMBL/GenBank/DDBJ whole genome shotgun (WGS) entry which is preliminary data.</text>
</comment>
<comment type="similarity">
    <text evidence="4">Belongs to the HepT RNase toxin family.</text>
</comment>
<dbReference type="GO" id="GO:0004540">
    <property type="term" value="F:RNA nuclease activity"/>
    <property type="evidence" value="ECO:0007669"/>
    <property type="project" value="InterPro"/>
</dbReference>
<protein>
    <recommendedName>
        <fullName evidence="7">DUF86 domain-containing protein</fullName>
    </recommendedName>
</protein>
<dbReference type="InterPro" id="IPR037038">
    <property type="entry name" value="HepT-like_sf"/>
</dbReference>
<sequence length="149" mass="17640">MRKADVQSKLEIIPENIEKLELLRAKDYQEFRSDFRNIDSTLHRLQTSIQSLIDIGSYIIAQLGLKTPSFSAEVIEILAQAEFISPEDQERYITMIQFRNRVVHLYNSVDVEVLFGILQEEINDIRMLYRTFLEIIEAHESRHKKEERE</sequence>
<dbReference type="Gene3D" id="1.20.120.580">
    <property type="entry name" value="bsu32300-like"/>
    <property type="match status" value="1"/>
</dbReference>
<dbReference type="InterPro" id="IPR052379">
    <property type="entry name" value="Type_VII_TA_RNase"/>
</dbReference>
<keyword evidence="3" id="KW-0378">Hydrolase</keyword>
<evidence type="ECO:0008006" key="7">
    <source>
        <dbReference type="Google" id="ProtNLM"/>
    </source>
</evidence>
<dbReference type="InterPro" id="IPR008201">
    <property type="entry name" value="HepT-like"/>
</dbReference>
<evidence type="ECO:0000256" key="4">
    <source>
        <dbReference type="ARBA" id="ARBA00024207"/>
    </source>
</evidence>